<organism evidence="6 7">
    <name type="scientific">Sandarakinorhabdus fusca</name>
    <dbReference type="NCBI Taxonomy" id="1439888"/>
    <lineage>
        <taxon>Bacteria</taxon>
        <taxon>Pseudomonadati</taxon>
        <taxon>Pseudomonadota</taxon>
        <taxon>Alphaproteobacteria</taxon>
        <taxon>Sphingomonadales</taxon>
        <taxon>Sphingosinicellaceae</taxon>
        <taxon>Sandarakinorhabdus</taxon>
    </lineage>
</organism>
<name>A0A7C9GPY5_9SPHN</name>
<evidence type="ECO:0000259" key="5">
    <source>
        <dbReference type="PROSITE" id="PS51194"/>
    </source>
</evidence>
<dbReference type="Pfam" id="PF09369">
    <property type="entry name" value="MZB"/>
    <property type="match status" value="1"/>
</dbReference>
<evidence type="ECO:0000256" key="3">
    <source>
        <dbReference type="SAM" id="MobiDB-lite"/>
    </source>
</evidence>
<dbReference type="Pfam" id="PF00271">
    <property type="entry name" value="Helicase_C"/>
    <property type="match status" value="1"/>
</dbReference>
<keyword evidence="6" id="KW-0347">Helicase</keyword>
<dbReference type="Gene3D" id="3.40.50.300">
    <property type="entry name" value="P-loop containing nucleotide triphosphate hydrolases"/>
    <property type="match status" value="2"/>
</dbReference>
<protein>
    <submittedName>
        <fullName evidence="6">DEAD/DEAH box helicase</fullName>
    </submittedName>
</protein>
<feature type="domain" description="Helicase ATP-binding" evidence="4">
    <location>
        <begin position="122"/>
        <end position="325"/>
    </location>
</feature>
<proteinExistence type="predicted"/>
<dbReference type="InterPro" id="IPR001650">
    <property type="entry name" value="Helicase_C-like"/>
</dbReference>
<dbReference type="SUPFAM" id="SSF52540">
    <property type="entry name" value="P-loop containing nucleoside triphosphate hydrolases"/>
    <property type="match status" value="1"/>
</dbReference>
<keyword evidence="2" id="KW-0067">ATP-binding</keyword>
<dbReference type="InterPro" id="IPR018973">
    <property type="entry name" value="MZB"/>
</dbReference>
<dbReference type="GO" id="GO:0006289">
    <property type="term" value="P:nucleotide-excision repair"/>
    <property type="evidence" value="ECO:0007669"/>
    <property type="project" value="TreeGrafter"/>
</dbReference>
<comment type="caution">
    <text evidence="6">The sequence shown here is derived from an EMBL/GenBank/DDBJ whole genome shotgun (WGS) entry which is preliminary data.</text>
</comment>
<dbReference type="InterPro" id="IPR014001">
    <property type="entry name" value="Helicase_ATP-bd"/>
</dbReference>
<keyword evidence="1" id="KW-0547">Nucleotide-binding</keyword>
<keyword evidence="7" id="KW-1185">Reference proteome</keyword>
<evidence type="ECO:0000256" key="2">
    <source>
        <dbReference type="ARBA" id="ARBA00022840"/>
    </source>
</evidence>
<dbReference type="Pfam" id="PF00270">
    <property type="entry name" value="DEAD"/>
    <property type="match status" value="1"/>
</dbReference>
<evidence type="ECO:0000313" key="7">
    <source>
        <dbReference type="Proteomes" id="UP000481327"/>
    </source>
</evidence>
<gene>
    <name evidence="6" type="ORF">F3168_08560</name>
</gene>
<dbReference type="InterPro" id="IPR027417">
    <property type="entry name" value="P-loop_NTPase"/>
</dbReference>
<dbReference type="PANTHER" id="PTHR47957">
    <property type="entry name" value="ATP-DEPENDENT HELICASE HRQ1"/>
    <property type="match status" value="1"/>
</dbReference>
<accession>A0A7C9GPY5</accession>
<evidence type="ECO:0000313" key="6">
    <source>
        <dbReference type="EMBL" id="MQT17313.1"/>
    </source>
</evidence>
<evidence type="ECO:0000259" key="4">
    <source>
        <dbReference type="PROSITE" id="PS51192"/>
    </source>
</evidence>
<dbReference type="SMART" id="SM00490">
    <property type="entry name" value="HELICc"/>
    <property type="match status" value="1"/>
</dbReference>
<dbReference type="InterPro" id="IPR011545">
    <property type="entry name" value="DEAD/DEAH_box_helicase_dom"/>
</dbReference>
<evidence type="ECO:0000256" key="1">
    <source>
        <dbReference type="ARBA" id="ARBA00022741"/>
    </source>
</evidence>
<reference evidence="6 7" key="1">
    <citation type="submission" date="2019-09" db="EMBL/GenBank/DDBJ databases">
        <title>Polymorphobacter sp. isolated from a lake in China.</title>
        <authorList>
            <person name="Liu Z."/>
        </authorList>
    </citation>
    <scope>NUCLEOTIDE SEQUENCE [LARGE SCALE GENOMIC DNA]</scope>
    <source>
        <strain evidence="6 7">D40P</strain>
    </source>
</reference>
<dbReference type="GO" id="GO:0036297">
    <property type="term" value="P:interstrand cross-link repair"/>
    <property type="evidence" value="ECO:0007669"/>
    <property type="project" value="TreeGrafter"/>
</dbReference>
<dbReference type="OrthoDB" id="9815222at2"/>
<dbReference type="GO" id="GO:0005524">
    <property type="term" value="F:ATP binding"/>
    <property type="evidence" value="ECO:0007669"/>
    <property type="project" value="UniProtKB-KW"/>
</dbReference>
<keyword evidence="6" id="KW-0378">Hydrolase</keyword>
<dbReference type="PANTHER" id="PTHR47957:SF3">
    <property type="entry name" value="ATP-DEPENDENT HELICASE HRQ1"/>
    <property type="match status" value="1"/>
</dbReference>
<dbReference type="Proteomes" id="UP000481327">
    <property type="component" value="Unassembled WGS sequence"/>
</dbReference>
<dbReference type="SMART" id="SM00487">
    <property type="entry name" value="DEXDc"/>
    <property type="match status" value="1"/>
</dbReference>
<sequence length="2021" mass="221219">MAETDAPMLPMRPVTGPLKTMELIRERTVEAVLGRSGLNHRALAAEIRRRLGSRDVSEGALVREPVIEGAAPFEVEGRTFADCAGSLLHPKVISAISSESAGEYRFPPDAQPYRHQIAAWEHLTAPDRRSVLVSSGTGSGKTECFVMPLLHDLACEAEQAGRLQGVRAIALYPLNALIASQQERLRAWTAPFDGKVRFGLYNGLTQERLRAQDKVRPEQVLDRATLRSDPPPILVTNVAMLEYMLVRRIDRPLIEKSQGTLRWIIIDEAHSYVGSSAAEIALLLRRVLLTFGVTAEQVRFVATSATIGGEGMDVTDELRRFLRDISGTDERKVHVVLGKREEILLPEPALSSSLSTVDLTNRDRVAASPAVQAFIREAECKPVPLAQAARLLKPVGQPLDQVIEAIANDQDRQRGPLLPLRIHGFLRAVPGLWSCINPNCADQPAGWPYGAISVERTDNCATCKAPVLEILTCSECGEPYLDCEEREGRLQARYTPPVLDEFAALREREFVDDGDDDQDQDENTASSYDALRQSVGVRRLSGARDAYVEPMSGVRHDSSTSATHTYPIYQTESCGACNASATPKRSIVLRPIRFGAPYLIGNAAPVLLEGVEPRKVETPGAYRAPADGRQLLSFTDSRQGSARFAASLQTTSERAFVRGIIYHSVQGSMAAGSDEDPEIGTIRSEIATLEGLALKLGASAPSDLKDMIKAREADLAQKLQPNLGGIAWPEFRKHFAALPEIHHWMAKVWGPREDRYGKDPIAFAEFLLLREFNRRPRRGSTPETMGLARLRFDAVDNVKIVPPELQAKGKGVGDWRDLLYVMIDTVVRAQAVIRADWNDVHWLGSQTPLSTLLPPGETSQARRELAWPQINKPGGLPSNLVLALEKALQLDHDKGEDRRDINSILNSAWLALRPILSSQQQPGYALDFAKARIAPVTDAWLCPVTGQVLPATVLGYSPYGHRDGLKTADTSPSIIQLPQLPVSFPNADGVLAIRAWLSDDEQVKTLRDVGVWTNLHDRVAVLSPYMRAAEHSAQQPAYRLRQFETEFKRGEINILNCSTTMEMGVDIGSVSAVMMTNVPPSLASYRQRVGRVGRRRQGFASSLTYTRDTPLDREAFRDPAGYLSRQTRAPQVRLDSRRIVQRHINALLLARWFASAGGEALKTRAGDFFGCPETSGTPPIEASPVRTCIAWLGAPSTWSELHNEVGRLVTGTALDRDQSLFVAAASMLEEVAASFVTEWELMQAQIASVDVPEGRAGLEYQLKRLTRENLLKELVVRGFLPAHGMPTAVVPFVHEDKPGNDAAYDSTDQQDEGNQRRRSYPSRTLDIAIRDYAPGSEIVVNGLVYRSAGVTLNWQRPSDDAQAREVQSLRIFWACPSCGAADCSPVVPDACPSCREELPNGASRRFLEPTGFIVDMAEKPHADTDQVRYVEPEPEQIVVRNTVWQKFVTPELGRMRASADGLVFFSSRGVGHKGYHICLECGRAEPVSAVVSGTKALLDHAPLRGTRRNAAGLCPGNEKSFKITTPIALGYEAATDVTELQPVGLENEGAAWAAVAALREALCRRLGIETNEIGIAVRSARSILGQKTHSLFLFDRAAGGAGFAPNAVRWFEELLHEAAQILDCQEPGCVKGCSACVLTVDLFKHQESIDRQAALSWARTTLEALGRIDEADMAAPDARHCPSVADALVDAVEGGAQTVTVWAGPETDVAYVGRGLFEATVQKITTKGKRVRLVIEQAWLDKLDPAARLALRDAAKALNLDLRVGKAPVYSNGAITVAQNDGARPYAWVTRDLHARNLSPDWGHAAVRITAEPAPLSVGLVLDSLLPASGTQYLELSKELDGDLIGFGSRFATLLAPHIRAAGGLGPLARITYNDRYLQTPLSVRLLTDAIKGIHEEFGSQGKISAGIITNPLRPNDRQPFAPDHDWQFAEDRDEVLIGLLEAAGFDVKLDDRNAGHGRVLTLHFAQNHAVRIILDQGFGPWRTPSFARFDFGAEVTKQLSKLAQFNAIVSARGAGYVVIT</sequence>
<dbReference type="GO" id="GO:0003676">
    <property type="term" value="F:nucleic acid binding"/>
    <property type="evidence" value="ECO:0007669"/>
    <property type="project" value="InterPro"/>
</dbReference>
<dbReference type="EMBL" id="WIOL01000003">
    <property type="protein sequence ID" value="MQT17313.1"/>
    <property type="molecule type" value="Genomic_DNA"/>
</dbReference>
<feature type="region of interest" description="Disordered" evidence="3">
    <location>
        <begin position="1296"/>
        <end position="1319"/>
    </location>
</feature>
<feature type="domain" description="Helicase C-terminal" evidence="5">
    <location>
        <begin position="998"/>
        <end position="1148"/>
    </location>
</feature>
<dbReference type="PROSITE" id="PS51192">
    <property type="entry name" value="HELICASE_ATP_BIND_1"/>
    <property type="match status" value="1"/>
</dbReference>
<dbReference type="GO" id="GO:0043138">
    <property type="term" value="F:3'-5' DNA helicase activity"/>
    <property type="evidence" value="ECO:0007669"/>
    <property type="project" value="TreeGrafter"/>
</dbReference>
<dbReference type="PROSITE" id="PS51194">
    <property type="entry name" value="HELICASE_CTER"/>
    <property type="match status" value="1"/>
</dbReference>